<evidence type="ECO:0000313" key="3">
    <source>
        <dbReference type="EMBL" id="ORY10079.1"/>
    </source>
</evidence>
<feature type="region of interest" description="Disordered" evidence="1">
    <location>
        <begin position="110"/>
        <end position="129"/>
    </location>
</feature>
<dbReference type="Proteomes" id="UP000193144">
    <property type="component" value="Unassembled WGS sequence"/>
</dbReference>
<keyword evidence="2" id="KW-1133">Transmembrane helix</keyword>
<sequence length="317" mass="36703">MQESTTPLPIILLLFILLMLMIIFFFISMLMLMLIFILVFLINDPTAKLDSAFNDVLEVYDFLRAELPLHFRIDLNADASWGTMRGVQGIEYLLRRGGYLRSQTKVRNKSELDSGASSGLSGSASQSSIPFGQRVQQDVLRLSTFHFVRSRVPYERERLAEYRGFNRTVTVTVRQNLVNRTTDCVNRTVILPVDRAAFGDDILPAMVFDFHNISRHRYENAKLGRSRNDKGRLMMRLPDTWPQLTESFTRGRLSLSNELKFEVIKYTVKRRGVFSGRSVKKHFIEIPLPHYKMHSRIGALAQEVFYRVNTFRESTSY</sequence>
<keyword evidence="2" id="KW-0812">Transmembrane</keyword>
<accession>A0A1Y1ZIR9</accession>
<feature type="transmembrane region" description="Helical" evidence="2">
    <location>
        <begin position="12"/>
        <end position="42"/>
    </location>
</feature>
<keyword evidence="4" id="KW-1185">Reference proteome</keyword>
<comment type="caution">
    <text evidence="3">The sequence shown here is derived from an EMBL/GenBank/DDBJ whole genome shotgun (WGS) entry which is preliminary data.</text>
</comment>
<reference evidence="3 4" key="1">
    <citation type="submission" date="2016-07" db="EMBL/GenBank/DDBJ databases">
        <title>Pervasive Adenine N6-methylation of Active Genes in Fungi.</title>
        <authorList>
            <consortium name="DOE Joint Genome Institute"/>
            <person name="Mondo S.J."/>
            <person name="Dannebaum R.O."/>
            <person name="Kuo R.C."/>
            <person name="Labutti K."/>
            <person name="Haridas S."/>
            <person name="Kuo A."/>
            <person name="Salamov A."/>
            <person name="Ahrendt S.R."/>
            <person name="Lipzen A."/>
            <person name="Sullivan W."/>
            <person name="Andreopoulos W.B."/>
            <person name="Clum A."/>
            <person name="Lindquist E."/>
            <person name="Daum C."/>
            <person name="Ramamoorthy G.K."/>
            <person name="Gryganskyi A."/>
            <person name="Culley D."/>
            <person name="Magnuson J.K."/>
            <person name="James T.Y."/>
            <person name="O'Malley M.A."/>
            <person name="Stajich J.E."/>
            <person name="Spatafora J.W."/>
            <person name="Visel A."/>
            <person name="Grigoriev I.V."/>
        </authorList>
    </citation>
    <scope>NUCLEOTIDE SEQUENCE [LARGE SCALE GENOMIC DNA]</scope>
    <source>
        <strain evidence="3 4">CBS 115471</strain>
    </source>
</reference>
<keyword evidence="2" id="KW-0472">Membrane</keyword>
<name>A0A1Y1ZIR9_9PLEO</name>
<evidence type="ECO:0000256" key="2">
    <source>
        <dbReference type="SAM" id="Phobius"/>
    </source>
</evidence>
<organism evidence="3 4">
    <name type="scientific">Clohesyomyces aquaticus</name>
    <dbReference type="NCBI Taxonomy" id="1231657"/>
    <lineage>
        <taxon>Eukaryota</taxon>
        <taxon>Fungi</taxon>
        <taxon>Dikarya</taxon>
        <taxon>Ascomycota</taxon>
        <taxon>Pezizomycotina</taxon>
        <taxon>Dothideomycetes</taxon>
        <taxon>Pleosporomycetidae</taxon>
        <taxon>Pleosporales</taxon>
        <taxon>Lindgomycetaceae</taxon>
        <taxon>Clohesyomyces</taxon>
    </lineage>
</organism>
<proteinExistence type="predicted"/>
<dbReference type="AlphaFoldDB" id="A0A1Y1ZIR9"/>
<dbReference type="EMBL" id="MCFA01000078">
    <property type="protein sequence ID" value="ORY10079.1"/>
    <property type="molecule type" value="Genomic_DNA"/>
</dbReference>
<protein>
    <submittedName>
        <fullName evidence="3">Uncharacterized protein</fullName>
    </submittedName>
</protein>
<gene>
    <name evidence="3" type="ORF">BCR34DRAFT_588901</name>
</gene>
<evidence type="ECO:0000313" key="4">
    <source>
        <dbReference type="Proteomes" id="UP000193144"/>
    </source>
</evidence>
<evidence type="ECO:0000256" key="1">
    <source>
        <dbReference type="SAM" id="MobiDB-lite"/>
    </source>
</evidence>
<feature type="compositionally biased region" description="Low complexity" evidence="1">
    <location>
        <begin position="114"/>
        <end position="128"/>
    </location>
</feature>